<dbReference type="SUPFAM" id="SSF51306">
    <property type="entry name" value="LexA/Signal peptidase"/>
    <property type="match status" value="1"/>
</dbReference>
<dbReference type="GO" id="GO:0004252">
    <property type="term" value="F:serine-type endopeptidase activity"/>
    <property type="evidence" value="ECO:0007669"/>
    <property type="project" value="InterPro"/>
</dbReference>
<reference evidence="4 6" key="1">
    <citation type="submission" date="2014-04" db="EMBL/GenBank/DDBJ databases">
        <title>Genome study of Napier grass stunt phytoplasma.</title>
        <authorList>
            <person name="Kawicha P."/>
            <person name="Dickinson M."/>
            <person name="Hodgetts J."/>
        </authorList>
    </citation>
    <scope>NUCLEOTIDE SEQUENCE [LARGE SCALE GENOMIC DNA]</scope>
    <source>
        <strain evidence="4 6">NGS-S10</strain>
    </source>
</reference>
<name>A0A139JPZ2_9MOLU</name>
<keyword evidence="1" id="KW-1133">Transmembrane helix</keyword>
<evidence type="ECO:0000313" key="5">
    <source>
        <dbReference type="Proteomes" id="UP000070069"/>
    </source>
</evidence>
<dbReference type="Gene3D" id="2.10.109.10">
    <property type="entry name" value="Umud Fragment, subunit A"/>
    <property type="match status" value="1"/>
</dbReference>
<dbReference type="Proteomes" id="UP000070069">
    <property type="component" value="Unassembled WGS sequence"/>
</dbReference>
<dbReference type="Proteomes" id="UP000249343">
    <property type="component" value="Unassembled WGS sequence"/>
</dbReference>
<feature type="transmembrane region" description="Helical" evidence="1">
    <location>
        <begin position="226"/>
        <end position="248"/>
    </location>
</feature>
<organism evidence="3 5">
    <name type="scientific">Candidatus Phytoplasma oryzae</name>
    <dbReference type="NCBI Taxonomy" id="203274"/>
    <lineage>
        <taxon>Bacteria</taxon>
        <taxon>Bacillati</taxon>
        <taxon>Mycoplasmatota</taxon>
        <taxon>Mollicutes</taxon>
        <taxon>Acholeplasmatales</taxon>
        <taxon>Acholeplasmataceae</taxon>
        <taxon>Candidatus Phytoplasma</taxon>
        <taxon>16SrXI (Rice yellow dwarf group)</taxon>
    </lineage>
</organism>
<feature type="transmembrane region" description="Helical" evidence="1">
    <location>
        <begin position="7"/>
        <end position="29"/>
    </location>
</feature>
<dbReference type="EMBL" id="LTBM01000026">
    <property type="protein sequence ID" value="KXT29019.1"/>
    <property type="molecule type" value="Genomic_DNA"/>
</dbReference>
<comment type="caution">
    <text evidence="3">The sequence shown here is derived from an EMBL/GenBank/DDBJ whole genome shotgun (WGS) entry which is preliminary data.</text>
</comment>
<protein>
    <submittedName>
        <fullName evidence="3">Peptidase S24-like family protein</fullName>
    </submittedName>
</protein>
<accession>A0A139JPZ2</accession>
<dbReference type="EMBL" id="JHUK01000006">
    <property type="protein sequence ID" value="RAM57651.1"/>
    <property type="molecule type" value="Genomic_DNA"/>
</dbReference>
<dbReference type="AlphaFoldDB" id="A0A139JPZ2"/>
<dbReference type="PATRIC" id="fig|203274.3.peg.320"/>
<feature type="domain" description="Peptidase S26" evidence="2">
    <location>
        <begin position="45"/>
        <end position="113"/>
    </location>
</feature>
<reference evidence="3 5" key="2">
    <citation type="submission" date="2016-02" db="EMBL/GenBank/DDBJ databases">
        <title>A draft genome sequence of Candidatus Phytoplasma oryzae strain Mbita1, the causative agent of Napier Grass stunt disease in Kenya.</title>
        <authorList>
            <person name="Fischer A."/>
            <person name="Santa-Cruz I."/>
            <person name="Wambua L."/>
            <person name="Olds C."/>
            <person name="Midega C."/>
            <person name="Dickinson M."/>
            <person name="Kawicha P."/>
            <person name="Khan Z."/>
            <person name="Masiga D."/>
            <person name="Jores J."/>
            <person name="Bernd S."/>
        </authorList>
    </citation>
    <scope>NUCLEOTIDE SEQUENCE [LARGE SCALE GENOMIC DNA]</scope>
    <source>
        <strain evidence="3">Mbita1</strain>
    </source>
</reference>
<keyword evidence="1" id="KW-0812">Transmembrane</keyword>
<evidence type="ECO:0000313" key="4">
    <source>
        <dbReference type="EMBL" id="RAM57651.1"/>
    </source>
</evidence>
<dbReference type="RefSeq" id="WP_066540804.1">
    <property type="nucleotide sequence ID" value="NZ_JHUK01000006.1"/>
</dbReference>
<keyword evidence="6" id="KW-1185">Reference proteome</keyword>
<dbReference type="CDD" id="cd06530">
    <property type="entry name" value="S26_SPase_I"/>
    <property type="match status" value="1"/>
</dbReference>
<dbReference type="GO" id="GO:0006465">
    <property type="term" value="P:signal peptide processing"/>
    <property type="evidence" value="ECO:0007669"/>
    <property type="project" value="InterPro"/>
</dbReference>
<dbReference type="Pfam" id="PF10502">
    <property type="entry name" value="Peptidase_S26"/>
    <property type="match status" value="1"/>
</dbReference>
<proteinExistence type="predicted"/>
<evidence type="ECO:0000313" key="3">
    <source>
        <dbReference type="EMBL" id="KXT29019.1"/>
    </source>
</evidence>
<gene>
    <name evidence="3" type="ORF">AXA84_0469</name>
    <name evidence="4" type="ORF">DH96_02235</name>
</gene>
<dbReference type="InterPro" id="IPR036286">
    <property type="entry name" value="LexA/Signal_pep-like_sf"/>
</dbReference>
<feature type="transmembrane region" description="Helical" evidence="1">
    <location>
        <begin position="184"/>
        <end position="206"/>
    </location>
</feature>
<keyword evidence="1" id="KW-0472">Membrane</keyword>
<sequence length="258" mass="30946">MKSIKYYFFQIFIILVYFLASFIIFSSIYNIQEKNYLFDFFPFNCKIAPVGSGSMEPYIKTSDVCIIKKISQKEFKKLKVSQSENIKDGDIIVFKAPHNPFDNPKEPIIHRVVFKNTQKGYVNTQGDNNKEIYHFDKEIYYQNVVGKNIFHFNRYTFFSLISILHFLILNHTKILIKLKRKKNFLYYKILIFLNSIFNFVFFSYIIRTYIQIINYIPCSQKIISKLRFYADSVIIILSYLYFYVATYLKIKKNKIKKN</sequence>
<dbReference type="OrthoDB" id="386208at2"/>
<feature type="transmembrane region" description="Helical" evidence="1">
    <location>
        <begin position="155"/>
        <end position="172"/>
    </location>
</feature>
<evidence type="ECO:0000256" key="1">
    <source>
        <dbReference type="SAM" id="Phobius"/>
    </source>
</evidence>
<evidence type="ECO:0000259" key="2">
    <source>
        <dbReference type="Pfam" id="PF10502"/>
    </source>
</evidence>
<evidence type="ECO:0000313" key="6">
    <source>
        <dbReference type="Proteomes" id="UP000249343"/>
    </source>
</evidence>
<dbReference type="InterPro" id="IPR019533">
    <property type="entry name" value="Peptidase_S26"/>
</dbReference>